<reference evidence="2 3" key="1">
    <citation type="journal article" date="2024" name="G3 (Bethesda)">
        <title>Genome assembly of Hibiscus sabdariffa L. provides insights into metabolisms of medicinal natural products.</title>
        <authorList>
            <person name="Kim T."/>
        </authorList>
    </citation>
    <scope>NUCLEOTIDE SEQUENCE [LARGE SCALE GENOMIC DNA]</scope>
    <source>
        <strain evidence="2">TK-2024</strain>
        <tissue evidence="2">Old leaves</tissue>
    </source>
</reference>
<feature type="region of interest" description="Disordered" evidence="1">
    <location>
        <begin position="124"/>
        <end position="155"/>
    </location>
</feature>
<evidence type="ECO:0000256" key="1">
    <source>
        <dbReference type="SAM" id="MobiDB-lite"/>
    </source>
</evidence>
<evidence type="ECO:0000313" key="2">
    <source>
        <dbReference type="EMBL" id="KAK8514623.1"/>
    </source>
</evidence>
<keyword evidence="3" id="KW-1185">Reference proteome</keyword>
<protein>
    <submittedName>
        <fullName evidence="2">Uncharacterized protein</fullName>
    </submittedName>
</protein>
<organism evidence="2 3">
    <name type="scientific">Hibiscus sabdariffa</name>
    <name type="common">roselle</name>
    <dbReference type="NCBI Taxonomy" id="183260"/>
    <lineage>
        <taxon>Eukaryota</taxon>
        <taxon>Viridiplantae</taxon>
        <taxon>Streptophyta</taxon>
        <taxon>Embryophyta</taxon>
        <taxon>Tracheophyta</taxon>
        <taxon>Spermatophyta</taxon>
        <taxon>Magnoliopsida</taxon>
        <taxon>eudicotyledons</taxon>
        <taxon>Gunneridae</taxon>
        <taxon>Pentapetalae</taxon>
        <taxon>rosids</taxon>
        <taxon>malvids</taxon>
        <taxon>Malvales</taxon>
        <taxon>Malvaceae</taxon>
        <taxon>Malvoideae</taxon>
        <taxon>Hibiscus</taxon>
    </lineage>
</organism>
<accession>A0ABR2C5C3</accession>
<name>A0ABR2C5C3_9ROSI</name>
<proteinExistence type="predicted"/>
<sequence>MRIANCENIEEIIQGGDDDDDDDEISFPKLNSLDLVSLPKLESFCSSDKYTFGFPSLQFLLLHECPEMKMFSQGDSNTPLMLHKVRLNMTWEEEEEERWEGNLNSTIQKLLREKMFFDVGEFEECENSNEDQSNPSTFIEDERNPSTSNTQEKTS</sequence>
<dbReference type="Proteomes" id="UP001472677">
    <property type="component" value="Unassembled WGS sequence"/>
</dbReference>
<feature type="compositionally biased region" description="Polar residues" evidence="1">
    <location>
        <begin position="145"/>
        <end position="155"/>
    </location>
</feature>
<dbReference type="Gene3D" id="3.80.10.10">
    <property type="entry name" value="Ribonuclease Inhibitor"/>
    <property type="match status" value="1"/>
</dbReference>
<evidence type="ECO:0000313" key="3">
    <source>
        <dbReference type="Proteomes" id="UP001472677"/>
    </source>
</evidence>
<dbReference type="EMBL" id="JBBPBM010000066">
    <property type="protein sequence ID" value="KAK8514623.1"/>
    <property type="molecule type" value="Genomic_DNA"/>
</dbReference>
<gene>
    <name evidence="2" type="ORF">V6N12_057522</name>
</gene>
<comment type="caution">
    <text evidence="2">The sequence shown here is derived from an EMBL/GenBank/DDBJ whole genome shotgun (WGS) entry which is preliminary data.</text>
</comment>
<dbReference type="InterPro" id="IPR032675">
    <property type="entry name" value="LRR_dom_sf"/>
</dbReference>